<gene>
    <name evidence="6" type="ORF">OL599_03725</name>
</gene>
<dbReference type="SUPFAM" id="SSF103473">
    <property type="entry name" value="MFS general substrate transporter"/>
    <property type="match status" value="1"/>
</dbReference>
<dbReference type="RefSeq" id="WP_264712254.1">
    <property type="nucleotide sequence ID" value="NZ_JAPDNT010000001.1"/>
</dbReference>
<dbReference type="GO" id="GO:0022857">
    <property type="term" value="F:transmembrane transporter activity"/>
    <property type="evidence" value="ECO:0007669"/>
    <property type="project" value="InterPro"/>
</dbReference>
<keyword evidence="2 4" id="KW-1133">Transmembrane helix</keyword>
<feature type="transmembrane region" description="Helical" evidence="4">
    <location>
        <begin position="75"/>
        <end position="94"/>
    </location>
</feature>
<feature type="transmembrane region" description="Helical" evidence="4">
    <location>
        <begin position="317"/>
        <end position="340"/>
    </location>
</feature>
<feature type="domain" description="Major facilitator superfamily (MFS) profile" evidence="5">
    <location>
        <begin position="8"/>
        <end position="381"/>
    </location>
</feature>
<evidence type="ECO:0000259" key="5">
    <source>
        <dbReference type="PROSITE" id="PS50850"/>
    </source>
</evidence>
<dbReference type="AlphaFoldDB" id="A0AA41YK77"/>
<feature type="transmembrane region" description="Helical" evidence="4">
    <location>
        <begin position="43"/>
        <end position="63"/>
    </location>
</feature>
<reference evidence="6" key="2">
    <citation type="submission" date="2022-10" db="EMBL/GenBank/DDBJ databases">
        <authorList>
            <person name="Trinh H.N."/>
        </authorList>
    </citation>
    <scope>NUCLEOTIDE SEQUENCE</scope>
    <source>
        <strain evidence="6">RN2-1</strain>
    </source>
</reference>
<dbReference type="Proteomes" id="UP001165679">
    <property type="component" value="Unassembled WGS sequence"/>
</dbReference>
<evidence type="ECO:0000256" key="1">
    <source>
        <dbReference type="ARBA" id="ARBA00022692"/>
    </source>
</evidence>
<dbReference type="InterPro" id="IPR020846">
    <property type="entry name" value="MFS_dom"/>
</dbReference>
<dbReference type="Pfam" id="PF07690">
    <property type="entry name" value="MFS_1"/>
    <property type="match status" value="1"/>
</dbReference>
<feature type="transmembrane region" description="Helical" evidence="4">
    <location>
        <begin position="163"/>
        <end position="185"/>
    </location>
</feature>
<feature type="transmembrane region" description="Helical" evidence="4">
    <location>
        <begin position="277"/>
        <end position="305"/>
    </location>
</feature>
<evidence type="ECO:0000256" key="2">
    <source>
        <dbReference type="ARBA" id="ARBA00022989"/>
    </source>
</evidence>
<dbReference type="InterPro" id="IPR011701">
    <property type="entry name" value="MFS"/>
</dbReference>
<comment type="caution">
    <text evidence="6">The sequence shown here is derived from an EMBL/GenBank/DDBJ whole genome shotgun (WGS) entry which is preliminary data.</text>
</comment>
<accession>A0AA41YK77</accession>
<evidence type="ECO:0000256" key="3">
    <source>
        <dbReference type="ARBA" id="ARBA00023136"/>
    </source>
</evidence>
<dbReference type="PANTHER" id="PTHR11360:SF308">
    <property type="entry name" value="BLL3089 PROTEIN"/>
    <property type="match status" value="1"/>
</dbReference>
<dbReference type="EMBL" id="JAPDNT010000001">
    <property type="protein sequence ID" value="MCW3473677.1"/>
    <property type="molecule type" value="Genomic_DNA"/>
</dbReference>
<proteinExistence type="predicted"/>
<dbReference type="InterPro" id="IPR050327">
    <property type="entry name" value="Proton-linked_MCT"/>
</dbReference>
<feature type="transmembrane region" description="Helical" evidence="4">
    <location>
        <begin position="100"/>
        <end position="121"/>
    </location>
</feature>
<keyword evidence="7" id="KW-1185">Reference proteome</keyword>
<feature type="transmembrane region" description="Helical" evidence="4">
    <location>
        <begin position="360"/>
        <end position="379"/>
    </location>
</feature>
<dbReference type="InterPro" id="IPR036259">
    <property type="entry name" value="MFS_trans_sf"/>
</dbReference>
<reference evidence="6" key="1">
    <citation type="submission" date="2022-09" db="EMBL/GenBank/DDBJ databases">
        <title>Rhodovastum sp. nov. RN2-1 isolated from soil in Seongnam, South Korea.</title>
        <authorList>
            <person name="Le N.T."/>
        </authorList>
    </citation>
    <scope>NUCLEOTIDE SEQUENCE</scope>
    <source>
        <strain evidence="6">RN2-1</strain>
    </source>
</reference>
<dbReference type="PROSITE" id="PS50850">
    <property type="entry name" value="MFS"/>
    <property type="match status" value="1"/>
</dbReference>
<organism evidence="6 7">
    <name type="scientific">Limobrevibacterium gyesilva</name>
    <dbReference type="NCBI Taxonomy" id="2991712"/>
    <lineage>
        <taxon>Bacteria</taxon>
        <taxon>Pseudomonadati</taxon>
        <taxon>Pseudomonadota</taxon>
        <taxon>Alphaproteobacteria</taxon>
        <taxon>Acetobacterales</taxon>
        <taxon>Acetobacteraceae</taxon>
        <taxon>Limobrevibacterium</taxon>
    </lineage>
</organism>
<dbReference type="Gene3D" id="1.20.1250.20">
    <property type="entry name" value="MFS general substrate transporter like domains"/>
    <property type="match status" value="1"/>
</dbReference>
<protein>
    <submittedName>
        <fullName evidence="6">MFS transporter</fullName>
    </submittedName>
</protein>
<keyword evidence="1 4" id="KW-0812">Transmembrane</keyword>
<keyword evidence="3 4" id="KW-0472">Membrane</keyword>
<evidence type="ECO:0000313" key="6">
    <source>
        <dbReference type="EMBL" id="MCW3473677.1"/>
    </source>
</evidence>
<feature type="transmembrane region" description="Helical" evidence="4">
    <location>
        <begin position="206"/>
        <end position="227"/>
    </location>
</feature>
<name>A0AA41YK77_9PROT</name>
<evidence type="ECO:0000313" key="7">
    <source>
        <dbReference type="Proteomes" id="UP001165679"/>
    </source>
</evidence>
<sequence>MSATPRSLALALGTTQTLAWATTYYIPATMVTAATESFGVSRTVLLGGFSWSLLVAGVCAPRIGRFIDRNGGRPVLAAGAVITCAGLLALAASANVPMWYFAWTILGVGMALGLYDTAFATIGRLLGSQARPAIVGVTMMAGFASTIGWPAGSWLVHEYGWRIAVMLFAAVQVVAILPIVLLFVPPAPAEAPPSPARQAADGDVKLRAAFILLAVFFTARAAISSLISVHALTLLAGIGLSAEQAVFTAAMIGPAQVASRVIDWRFARNLSPVTSSWLGAALLPLGVAALLGGAPALVFALAYGMSNGILTISRGTLPMHVFGPAGYASLLGRLALPSLVAQAVTPTLLAPLIDNVPASWMFAALGLVSFAVLGCLLPLRR</sequence>
<dbReference type="PANTHER" id="PTHR11360">
    <property type="entry name" value="MONOCARBOXYLATE TRANSPORTER"/>
    <property type="match status" value="1"/>
</dbReference>
<feature type="transmembrane region" description="Helical" evidence="4">
    <location>
        <begin position="133"/>
        <end position="151"/>
    </location>
</feature>
<evidence type="ECO:0000256" key="4">
    <source>
        <dbReference type="SAM" id="Phobius"/>
    </source>
</evidence>